<dbReference type="PRINTS" id="PR00056">
    <property type="entry name" value="HSFDOMAIN"/>
</dbReference>
<keyword evidence="3" id="KW-0805">Transcription regulation</keyword>
<dbReference type="STRING" id="1314674.A0A0D7BE60"/>
<dbReference type="InterPro" id="IPR036388">
    <property type="entry name" value="WH-like_DNA-bd_sf"/>
</dbReference>
<comment type="similarity">
    <text evidence="2 8">Belongs to the HSF family.</text>
</comment>
<evidence type="ECO:0000256" key="4">
    <source>
        <dbReference type="ARBA" id="ARBA00023125"/>
    </source>
</evidence>
<dbReference type="GO" id="GO:0003700">
    <property type="term" value="F:DNA-binding transcription factor activity"/>
    <property type="evidence" value="ECO:0007669"/>
    <property type="project" value="InterPro"/>
</dbReference>
<organism evidence="11 12">
    <name type="scientific">Cylindrobasidium torrendii FP15055 ss-10</name>
    <dbReference type="NCBI Taxonomy" id="1314674"/>
    <lineage>
        <taxon>Eukaryota</taxon>
        <taxon>Fungi</taxon>
        <taxon>Dikarya</taxon>
        <taxon>Basidiomycota</taxon>
        <taxon>Agaricomycotina</taxon>
        <taxon>Agaricomycetes</taxon>
        <taxon>Agaricomycetidae</taxon>
        <taxon>Agaricales</taxon>
        <taxon>Marasmiineae</taxon>
        <taxon>Physalacriaceae</taxon>
        <taxon>Cylindrobasidium</taxon>
    </lineage>
</organism>
<proteinExistence type="inferred from homology"/>
<dbReference type="Proteomes" id="UP000054007">
    <property type="component" value="Unassembled WGS sequence"/>
</dbReference>
<name>A0A0D7BE60_9AGAR</name>
<keyword evidence="12" id="KW-1185">Reference proteome</keyword>
<evidence type="ECO:0000256" key="2">
    <source>
        <dbReference type="ARBA" id="ARBA00006403"/>
    </source>
</evidence>
<dbReference type="PANTHER" id="PTHR10015:SF427">
    <property type="entry name" value="HEAT SHOCK FACTOR PROTEIN"/>
    <property type="match status" value="1"/>
</dbReference>
<evidence type="ECO:0000313" key="12">
    <source>
        <dbReference type="Proteomes" id="UP000054007"/>
    </source>
</evidence>
<dbReference type="EMBL" id="KN880495">
    <property type="protein sequence ID" value="KIY68822.1"/>
    <property type="molecule type" value="Genomic_DNA"/>
</dbReference>
<gene>
    <name evidence="11" type="ORF">CYLTODRAFT_421271</name>
</gene>
<feature type="compositionally biased region" description="Low complexity" evidence="9">
    <location>
        <begin position="124"/>
        <end position="135"/>
    </location>
</feature>
<evidence type="ECO:0000256" key="7">
    <source>
        <dbReference type="ARBA" id="ARBA00062171"/>
    </source>
</evidence>
<feature type="domain" description="HSF-type DNA-binding" evidence="10">
    <location>
        <begin position="10"/>
        <end position="115"/>
    </location>
</feature>
<evidence type="ECO:0000256" key="8">
    <source>
        <dbReference type="RuleBase" id="RU004020"/>
    </source>
</evidence>
<feature type="region of interest" description="Disordered" evidence="9">
    <location>
        <begin position="337"/>
        <end position="378"/>
    </location>
</feature>
<keyword evidence="6" id="KW-0539">Nucleus</keyword>
<comment type="subcellular location">
    <subcellularLocation>
        <location evidence="1">Nucleus</location>
    </subcellularLocation>
</comment>
<evidence type="ECO:0000256" key="3">
    <source>
        <dbReference type="ARBA" id="ARBA00023015"/>
    </source>
</evidence>
<evidence type="ECO:0000313" key="11">
    <source>
        <dbReference type="EMBL" id="KIY68822.1"/>
    </source>
</evidence>
<evidence type="ECO:0000256" key="1">
    <source>
        <dbReference type="ARBA" id="ARBA00004123"/>
    </source>
</evidence>
<keyword evidence="4" id="KW-0238">DNA-binding</keyword>
<dbReference type="InterPro" id="IPR036390">
    <property type="entry name" value="WH_DNA-bd_sf"/>
</dbReference>
<sequence length="378" mass="42045">MAGSKLASSSRVRFPFQLWEMVNDEDTNDIISWSEDGMSLCIHDEKRLAEEVIPRWMKTEKAAAFVRQLNGYGFRKITNLQQGSMHRDHEAEVLRYAHPNFFRGGEAQVERIHLTKKPKEKKAVTSSSDSSAAADDTAVTLADIQHRQMGIIQDLSTLKESEGRLWDEALKSQAQQQKQQRMLCVILRFLGTMQPQLEKEARQPGWPPTQAQGQRLMLEAPKADVGDVSITEVDDEPGEGTIPFSSLPTFDYSQLRDFRVPSTGADGVQAETPTNDANLMSAFMDPEVEAYINSLADPSSQLHDSNSYGTQLQQHVNSASVNLDDFLGLLDADTMRPLNDSNKPEALGTAPSLPESGEKRKLSSMGDDMGPAHKRQKI</sequence>
<dbReference type="Pfam" id="PF00447">
    <property type="entry name" value="HSF_DNA-bind"/>
    <property type="match status" value="1"/>
</dbReference>
<evidence type="ECO:0000256" key="5">
    <source>
        <dbReference type="ARBA" id="ARBA00023163"/>
    </source>
</evidence>
<dbReference type="InterPro" id="IPR000232">
    <property type="entry name" value="HSF_DNA-bd"/>
</dbReference>
<evidence type="ECO:0000259" key="10">
    <source>
        <dbReference type="SMART" id="SM00415"/>
    </source>
</evidence>
<evidence type="ECO:0000256" key="9">
    <source>
        <dbReference type="SAM" id="MobiDB-lite"/>
    </source>
</evidence>
<accession>A0A0D7BE60</accession>
<protein>
    <recommendedName>
        <fullName evidence="10">HSF-type DNA-binding domain-containing protein</fullName>
    </recommendedName>
</protein>
<evidence type="ECO:0000256" key="6">
    <source>
        <dbReference type="ARBA" id="ARBA00023242"/>
    </source>
</evidence>
<dbReference type="GO" id="GO:0043565">
    <property type="term" value="F:sequence-specific DNA binding"/>
    <property type="evidence" value="ECO:0007669"/>
    <property type="project" value="InterPro"/>
</dbReference>
<dbReference type="Gene3D" id="1.10.10.10">
    <property type="entry name" value="Winged helix-like DNA-binding domain superfamily/Winged helix DNA-binding domain"/>
    <property type="match status" value="1"/>
</dbReference>
<keyword evidence="5" id="KW-0804">Transcription</keyword>
<reference evidence="11 12" key="1">
    <citation type="journal article" date="2015" name="Fungal Genet. Biol.">
        <title>Evolution of novel wood decay mechanisms in Agaricales revealed by the genome sequences of Fistulina hepatica and Cylindrobasidium torrendii.</title>
        <authorList>
            <person name="Floudas D."/>
            <person name="Held B.W."/>
            <person name="Riley R."/>
            <person name="Nagy L.G."/>
            <person name="Koehler G."/>
            <person name="Ransdell A.S."/>
            <person name="Younus H."/>
            <person name="Chow J."/>
            <person name="Chiniquy J."/>
            <person name="Lipzen A."/>
            <person name="Tritt A."/>
            <person name="Sun H."/>
            <person name="Haridas S."/>
            <person name="LaButti K."/>
            <person name="Ohm R.A."/>
            <person name="Kues U."/>
            <person name="Blanchette R.A."/>
            <person name="Grigoriev I.V."/>
            <person name="Minto R.E."/>
            <person name="Hibbett D.S."/>
        </authorList>
    </citation>
    <scope>NUCLEOTIDE SEQUENCE [LARGE SCALE GENOMIC DNA]</scope>
    <source>
        <strain evidence="11 12">FP15055 ss-10</strain>
    </source>
</reference>
<comment type="subunit">
    <text evidence="7">Homotrimer. Homotrimerization increases the affinity of HSF1 to DNA. Interacts with transcriptional coregulator SSA1 on chromatin.</text>
</comment>
<feature type="region of interest" description="Disordered" evidence="9">
    <location>
        <begin position="115"/>
        <end position="135"/>
    </location>
</feature>
<dbReference type="SMART" id="SM00415">
    <property type="entry name" value="HSF"/>
    <property type="match status" value="1"/>
</dbReference>
<dbReference type="GO" id="GO:0005634">
    <property type="term" value="C:nucleus"/>
    <property type="evidence" value="ECO:0007669"/>
    <property type="project" value="UniProtKB-SubCell"/>
</dbReference>
<dbReference type="AlphaFoldDB" id="A0A0D7BE60"/>
<dbReference type="FunFam" id="1.10.10.10:FF:000027">
    <property type="entry name" value="Heat shock transcription factor 1"/>
    <property type="match status" value="1"/>
</dbReference>
<dbReference type="OrthoDB" id="60033at2759"/>
<dbReference type="SUPFAM" id="SSF46785">
    <property type="entry name" value="Winged helix' DNA-binding domain"/>
    <property type="match status" value="1"/>
</dbReference>
<dbReference type="PANTHER" id="PTHR10015">
    <property type="entry name" value="HEAT SHOCK TRANSCRIPTION FACTOR"/>
    <property type="match status" value="1"/>
</dbReference>